<reference evidence="2 3" key="1">
    <citation type="journal article" date="2011" name="PLoS Genet.">
        <title>Azospirillum genomes reveal transition of bacteria from aquatic to terrestrial environments.</title>
        <authorList>
            <person name="Wisniewski-Dye F."/>
            <person name="Borziak K."/>
            <person name="Khalsa-Moyers G."/>
            <person name="Alexandre G."/>
            <person name="Sukharnikov L.O."/>
            <person name="Wuichet K."/>
            <person name="Hurst G.B."/>
            <person name="McDonald W.H."/>
            <person name="Robertson J.S."/>
            <person name="Barbe V."/>
            <person name="Calteau A."/>
            <person name="Rouy Z."/>
            <person name="Mangenot S."/>
            <person name="Prigent-Combaret C."/>
            <person name="Normand P."/>
            <person name="Boyer M."/>
            <person name="Siguier P."/>
            <person name="Dessaux Y."/>
            <person name="Elmerich C."/>
            <person name="Condemine G."/>
            <person name="Krishnen G."/>
            <person name="Kennedy I."/>
            <person name="Paterson A.H."/>
            <person name="Gonzalez V."/>
            <person name="Mavingui P."/>
            <person name="Zhulin I.B."/>
        </authorList>
    </citation>
    <scope>NUCLEOTIDE SEQUENCE [LARGE SCALE GENOMIC DNA]</scope>
    <source>
        <strain evidence="2 3">Sp245</strain>
    </source>
</reference>
<evidence type="ECO:0000313" key="3">
    <source>
        <dbReference type="Proteomes" id="UP000007319"/>
    </source>
</evidence>
<protein>
    <submittedName>
        <fullName evidence="2">Uncharacterized protein</fullName>
    </submittedName>
</protein>
<evidence type="ECO:0000313" key="2">
    <source>
        <dbReference type="EMBL" id="CCC96900.1"/>
    </source>
</evidence>
<name>A0A9P1JNR1_9PROT</name>
<keyword evidence="3" id="KW-1185">Reference proteome</keyword>
<feature type="region of interest" description="Disordered" evidence="1">
    <location>
        <begin position="1"/>
        <end position="48"/>
    </location>
</feature>
<evidence type="ECO:0000256" key="1">
    <source>
        <dbReference type="SAM" id="MobiDB-lite"/>
    </source>
</evidence>
<dbReference type="Proteomes" id="UP000007319">
    <property type="component" value="Chromosome"/>
</dbReference>
<gene>
    <name evidence="2" type="ORF">AZOBR_40069</name>
</gene>
<sequence length="224" mass="25218">MIPDKEHAQGEGRRRRRQQNGDPNRTPVREQGQHGKGKDDVELLLHPQRPGVEKRVHLRRVLEVTGLQIIDDVGREQRGRRKVLGKALQLLGRQQKQGERRGDRQRREQGGKDSADAADIEVGEGEGAALRVVQNDRADEVAGNHEEHIDADVSAAEQGKLRVEQQNRKDRYRAKAVDVGAVRHGTRKVWVERRRGSAVPNPVLRREANDEGVWGCPAAREEAV</sequence>
<dbReference type="KEGG" id="abs:AZOBR_40069"/>
<organism evidence="2 3">
    <name type="scientific">Azospirillum baldaniorum</name>
    <dbReference type="NCBI Taxonomy" id="1064539"/>
    <lineage>
        <taxon>Bacteria</taxon>
        <taxon>Pseudomonadati</taxon>
        <taxon>Pseudomonadota</taxon>
        <taxon>Alphaproteobacteria</taxon>
        <taxon>Rhodospirillales</taxon>
        <taxon>Azospirillaceae</taxon>
        <taxon>Azospirillum</taxon>
    </lineage>
</organism>
<feature type="compositionally biased region" description="Basic and acidic residues" evidence="1">
    <location>
        <begin position="1"/>
        <end position="12"/>
    </location>
</feature>
<accession>A0A9P1JNR1</accession>
<feature type="region of interest" description="Disordered" evidence="1">
    <location>
        <begin position="91"/>
        <end position="118"/>
    </location>
</feature>
<feature type="compositionally biased region" description="Basic and acidic residues" evidence="1">
    <location>
        <begin position="27"/>
        <end position="43"/>
    </location>
</feature>
<feature type="compositionally biased region" description="Basic and acidic residues" evidence="1">
    <location>
        <begin position="96"/>
        <end position="115"/>
    </location>
</feature>
<dbReference type="AlphaFoldDB" id="A0A9P1JNR1"/>
<dbReference type="EMBL" id="HE577327">
    <property type="protein sequence ID" value="CCC96900.1"/>
    <property type="molecule type" value="Genomic_DNA"/>
</dbReference>
<proteinExistence type="predicted"/>